<reference evidence="2" key="1">
    <citation type="submission" date="2016-11" db="EMBL/GenBank/DDBJ databases">
        <authorList>
            <person name="Shukria A."/>
            <person name="Stevens D.C."/>
        </authorList>
    </citation>
    <scope>NUCLEOTIDE SEQUENCE [LARGE SCALE GENOMIC DNA]</scope>
    <source>
        <strain evidence="2">Cbfe23</strain>
    </source>
</reference>
<dbReference type="RefSeq" id="WP_071905335.1">
    <property type="nucleotide sequence ID" value="NZ_MPIN01000031.1"/>
</dbReference>
<dbReference type="EMBL" id="MPIN01000031">
    <property type="protein sequence ID" value="OJH33650.1"/>
    <property type="molecule type" value="Genomic_DNA"/>
</dbReference>
<proteinExistence type="predicted"/>
<accession>A0A1L9AUG1</accession>
<gene>
    <name evidence="1" type="ORF">BON30_47755</name>
</gene>
<evidence type="ECO:0000313" key="1">
    <source>
        <dbReference type="EMBL" id="OJH33650.1"/>
    </source>
</evidence>
<protein>
    <recommendedName>
        <fullName evidence="3">Lipoprotein</fullName>
    </recommendedName>
</protein>
<dbReference type="PROSITE" id="PS51257">
    <property type="entry name" value="PROKAR_LIPOPROTEIN"/>
    <property type="match status" value="1"/>
</dbReference>
<dbReference type="Proteomes" id="UP000182229">
    <property type="component" value="Unassembled WGS sequence"/>
</dbReference>
<reference evidence="1 2" key="2">
    <citation type="submission" date="2016-12" db="EMBL/GenBank/DDBJ databases">
        <title>Draft Genome Sequence of Cystobacter ferrugineus Strain Cbfe23.</title>
        <authorList>
            <person name="Akbar S."/>
            <person name="Dowd S.E."/>
            <person name="Stevens D.C."/>
        </authorList>
    </citation>
    <scope>NUCLEOTIDE SEQUENCE [LARGE SCALE GENOMIC DNA]</scope>
    <source>
        <strain evidence="1 2">Cbfe23</strain>
    </source>
</reference>
<comment type="caution">
    <text evidence="1">The sequence shown here is derived from an EMBL/GenBank/DDBJ whole genome shotgun (WGS) entry which is preliminary data.</text>
</comment>
<evidence type="ECO:0000313" key="2">
    <source>
        <dbReference type="Proteomes" id="UP000182229"/>
    </source>
</evidence>
<sequence length="139" mass="16071">MNRLLAVLLALCLGGGCAHTKKKIDLETLSPTVDAFHQRVRWKDYRVASRYVVPERQKDFEKALRENNDEKDLDISDYELEGVELLEEGQRARVTSRMRWTRLPSMSVKEEQVTSEFVYRDGKWLLEKQTGGPFDGALP</sequence>
<name>A0A1L9AUG1_9BACT</name>
<keyword evidence="2" id="KW-1185">Reference proteome</keyword>
<organism evidence="1 2">
    <name type="scientific">Cystobacter ferrugineus</name>
    <dbReference type="NCBI Taxonomy" id="83449"/>
    <lineage>
        <taxon>Bacteria</taxon>
        <taxon>Pseudomonadati</taxon>
        <taxon>Myxococcota</taxon>
        <taxon>Myxococcia</taxon>
        <taxon>Myxococcales</taxon>
        <taxon>Cystobacterineae</taxon>
        <taxon>Archangiaceae</taxon>
        <taxon>Cystobacter</taxon>
    </lineage>
</organism>
<dbReference type="AlphaFoldDB" id="A0A1L9AUG1"/>
<dbReference type="STRING" id="83449.BON30_47755"/>
<evidence type="ECO:0008006" key="3">
    <source>
        <dbReference type="Google" id="ProtNLM"/>
    </source>
</evidence>